<dbReference type="AlphaFoldDB" id="D8U068"/>
<dbReference type="EMBL" id="GL378348">
    <property type="protein sequence ID" value="EFJ46811.1"/>
    <property type="molecule type" value="Genomic_DNA"/>
</dbReference>
<name>D8U068_VOLCA</name>
<dbReference type="GeneID" id="9628347"/>
<evidence type="ECO:0000313" key="2">
    <source>
        <dbReference type="EMBL" id="EFJ46811.1"/>
    </source>
</evidence>
<keyword evidence="3" id="KW-1185">Reference proteome</keyword>
<reference evidence="2 3" key="1">
    <citation type="journal article" date="2010" name="Science">
        <title>Genomic analysis of organismal complexity in the multicellular green alga Volvox carteri.</title>
        <authorList>
            <person name="Prochnik S.E."/>
            <person name="Umen J."/>
            <person name="Nedelcu A.M."/>
            <person name="Hallmann A."/>
            <person name="Miller S.M."/>
            <person name="Nishii I."/>
            <person name="Ferris P."/>
            <person name="Kuo A."/>
            <person name="Mitros T."/>
            <person name="Fritz-Laylin L.K."/>
            <person name="Hellsten U."/>
            <person name="Chapman J."/>
            <person name="Simakov O."/>
            <person name="Rensing S.A."/>
            <person name="Terry A."/>
            <person name="Pangilinan J."/>
            <person name="Kapitonov V."/>
            <person name="Jurka J."/>
            <person name="Salamov A."/>
            <person name="Shapiro H."/>
            <person name="Schmutz J."/>
            <person name="Grimwood J."/>
            <person name="Lindquist E."/>
            <person name="Lucas S."/>
            <person name="Grigoriev I.V."/>
            <person name="Schmitt R."/>
            <person name="Kirk D."/>
            <person name="Rokhsar D.S."/>
        </authorList>
    </citation>
    <scope>NUCLEOTIDE SEQUENCE [LARGE SCALE GENOMIC DNA]</scope>
    <source>
        <strain evidence="3">f. Nagariensis / Eve</strain>
    </source>
</reference>
<proteinExistence type="predicted"/>
<protein>
    <submittedName>
        <fullName evidence="2">Uncharacterized protein</fullName>
    </submittedName>
</protein>
<organism evidence="3">
    <name type="scientific">Volvox carteri f. nagariensis</name>
    <dbReference type="NCBI Taxonomy" id="3068"/>
    <lineage>
        <taxon>Eukaryota</taxon>
        <taxon>Viridiplantae</taxon>
        <taxon>Chlorophyta</taxon>
        <taxon>core chlorophytes</taxon>
        <taxon>Chlorophyceae</taxon>
        <taxon>CS clade</taxon>
        <taxon>Chlamydomonadales</taxon>
        <taxon>Volvocaceae</taxon>
        <taxon>Volvox</taxon>
    </lineage>
</organism>
<feature type="compositionally biased region" description="Low complexity" evidence="1">
    <location>
        <begin position="211"/>
        <end position="226"/>
    </location>
</feature>
<dbReference type="RefSeq" id="XP_002952020.1">
    <property type="nucleotide sequence ID" value="XM_002951974.1"/>
</dbReference>
<evidence type="ECO:0000313" key="3">
    <source>
        <dbReference type="Proteomes" id="UP000001058"/>
    </source>
</evidence>
<dbReference type="Proteomes" id="UP000001058">
    <property type="component" value="Unassembled WGS sequence"/>
</dbReference>
<dbReference type="OrthoDB" id="207175at2759"/>
<gene>
    <name evidence="2" type="ORF">VOLCADRAFT_92644</name>
</gene>
<feature type="region of interest" description="Disordered" evidence="1">
    <location>
        <begin position="68"/>
        <end position="131"/>
    </location>
</feature>
<sequence length="693" mass="72677">MSFVWKNAGRFLSLRRPQTTWSRTLLSSFLVEELTSGLDGVLPVIAMNLPPSHISYYGVGGDDGAADIMNPWGGGGSDDGGSTASGPGPAATYPTNAPPAASFHRHGPTAARSAAAASPPPDHTAGQNWHPGGAMGDWGCGGGFCDGGRGCAPGQRSATTTQAPGGEAHMLNRYNPNQSYSSAGVHYSQPTNQEARSLQHLPPSMQPSSAQQVLLPQLQQKPRQLPTLPPHHQHQQQHLSGHARQYKKLLHAQHLDQRYSPYGAGPSSNVSLGGTSETVRTSQNRVVTTGAFPYQYRSSKGGCGCITGSHSVNQHDAYGGTGASAASTGGLMYRQAAGSGLTVSAFFHSLGADPSRTPSPHRHPHSQKWEAHLWDPTVIRTDVAPGKRNQGRQIYLGAFRSEFPLQDYAEMESFPPLDKEVLVDMLKDQRLRGEHRYQRFTRQRPMGHWEAFISKMCSSPNRAGLPAGPLDLAARGGGAEAERLQHGASGSNSHAHGRDRSGICFSGGADRMAASAGCGTGAADRLCMSVDPAAAAAAAAAMEIAAADVVGAGTCTCTGTGTRDVTESVVRLSSRSMASLYDAALFGRNNSVGTAGMTSSSVRPPARQAVAAAASAAAAPAVSAPPQAAGLRSVVKSLEHLPSSLSGFATEGWSLVCVTLPIDPLSSRPIGRWRVLVLEHFDQSLFVERGKGL</sequence>
<feature type="region of interest" description="Disordered" evidence="1">
    <location>
        <begin position="152"/>
        <end position="243"/>
    </location>
</feature>
<evidence type="ECO:0000256" key="1">
    <source>
        <dbReference type="SAM" id="MobiDB-lite"/>
    </source>
</evidence>
<feature type="region of interest" description="Disordered" evidence="1">
    <location>
        <begin position="474"/>
        <end position="497"/>
    </location>
</feature>
<feature type="compositionally biased region" description="Polar residues" evidence="1">
    <location>
        <begin position="266"/>
        <end position="278"/>
    </location>
</feature>
<dbReference type="InParanoid" id="D8U068"/>
<dbReference type="KEGG" id="vcn:VOLCADRAFT_92644"/>
<feature type="compositionally biased region" description="Polar residues" evidence="1">
    <location>
        <begin position="174"/>
        <end position="196"/>
    </location>
</feature>
<feature type="region of interest" description="Disordered" evidence="1">
    <location>
        <begin position="258"/>
        <end position="278"/>
    </location>
</feature>
<feature type="compositionally biased region" description="Low complexity" evidence="1">
    <location>
        <begin position="108"/>
        <end position="117"/>
    </location>
</feature>
<feature type="compositionally biased region" description="Low complexity" evidence="1">
    <location>
        <begin position="80"/>
        <end position="101"/>
    </location>
</feature>
<accession>D8U068</accession>